<keyword evidence="1" id="KW-1133">Transmembrane helix</keyword>
<feature type="transmembrane region" description="Helical" evidence="1">
    <location>
        <begin position="36"/>
        <end position="55"/>
    </location>
</feature>
<dbReference type="EMBL" id="KJ621082">
    <property type="protein sequence ID" value="AHX01033.1"/>
    <property type="molecule type" value="Genomic_DNA"/>
</dbReference>
<dbReference type="KEGG" id="vg:19686277"/>
<dbReference type="RefSeq" id="YP_009043753.1">
    <property type="nucleotide sequence ID" value="NC_024367.1"/>
</dbReference>
<sequence length="59" mass="6836">MWNFIKTILVLGAVIWQFIIVYGAEAIAEETGDYSMATYEMLWLLLIFFIGESILKEDD</sequence>
<organism evidence="2 3">
    <name type="scientific">Dinoroseobacter phage DFL12phi1</name>
    <dbReference type="NCBI Taxonomy" id="1477404"/>
    <lineage>
        <taxon>Viruses</taxon>
        <taxon>Duplodnaviria</taxon>
        <taxon>Heunggongvirae</taxon>
        <taxon>Uroviricota</taxon>
        <taxon>Caudoviricetes</taxon>
        <taxon>Schitoviridae</taxon>
        <taxon>Rhodovirinae</taxon>
        <taxon>Baltimorevirus</taxon>
        <taxon>Baltimorevirus DFL12</taxon>
    </lineage>
</organism>
<protein>
    <submittedName>
        <fullName evidence="2">Uncharacterized protein</fullName>
    </submittedName>
</protein>
<accession>A0A023NG21</accession>
<keyword evidence="3" id="KW-1185">Reference proteome</keyword>
<evidence type="ECO:0000313" key="3">
    <source>
        <dbReference type="Proteomes" id="UP000024335"/>
    </source>
</evidence>
<keyword evidence="1" id="KW-0812">Transmembrane</keyword>
<proteinExistence type="predicted"/>
<name>A0A023NG21_9CAUD</name>
<dbReference type="Proteomes" id="UP000024335">
    <property type="component" value="Segment"/>
</dbReference>
<keyword evidence="1" id="KW-0472">Membrane</keyword>
<dbReference type="GeneID" id="19686277"/>
<gene>
    <name evidence="2" type="ORF">DFL12P1_0073</name>
</gene>
<evidence type="ECO:0000256" key="1">
    <source>
        <dbReference type="SAM" id="Phobius"/>
    </source>
</evidence>
<reference evidence="2" key="1">
    <citation type="submission" date="2014-05" db="EMBL/GenBank/DDBJ databases">
        <title>Complete genome sequence of bacteriophage DFL12phi1, which infects Dinoroseobacter shibae.</title>
        <authorList>
            <person name="Ji J."/>
            <person name="Zhang R."/>
            <person name="Jiao N."/>
        </authorList>
    </citation>
    <scope>NUCLEOTIDE SEQUENCE [LARGE SCALE GENOMIC DNA]</scope>
</reference>
<evidence type="ECO:0000313" key="2">
    <source>
        <dbReference type="EMBL" id="AHX01033.1"/>
    </source>
</evidence>